<comment type="caution">
    <text evidence="1">The sequence shown here is derived from an EMBL/GenBank/DDBJ whole genome shotgun (WGS) entry which is preliminary data.</text>
</comment>
<dbReference type="RefSeq" id="WP_179778632.1">
    <property type="nucleotide sequence ID" value="NZ_JACCHK010000001.1"/>
</dbReference>
<sequence length="547" mass="57562">MTGVGASAMIPLNSILTTVAVHSLVMRGGGCASASHGGDRCRMTMSRVRAATTSEFQAQAAEGDKPSDRRLTVGRRRLLTGGSIVAASLVGQSLLGSSALGAAGTELSVGKVDITPAVDTYLAGYGVDEPRKATGTAAPLFARCTILWHAGVPHVIVTADVLGFARGLHRSIRSQVLALGLASENFALTATHTHNGPVLPDKLDPFISYAMNSTLQAQVRAYGEQLATKIVQLVRDTLEGPRTACTLDYQVVDQHFSKNRESLPYVESDVPVLTARTPGGEPLAVLFSYGCHPVVAGSQTMFDPDYPGDAVTRIEQTTGAFAQFLLGPAGDQNPAGTRGWAQRSLRGAELAQAVTTALLRPGRPVAGPTTSHYREVSLPLDVTLTAGNLRDVSAAYAVRSNNLSLPGYYRRHARQMIAQIDAGTFATSIPVPVQSWRFAGSPDLRLLLAGGEIVSGYAVYFRARYGTSSQLMFAGYANEVPAYLPSDELLRRPATYAGGIDTDFPGIAGGSMTVYGWLGHLKGKPTAASPDGAEQILIRAIAAALAA</sequence>
<dbReference type="AlphaFoldDB" id="A0A7Y9WWJ6"/>
<organism evidence="1 2">
    <name type="scientific">Micromonospora jinlongensis</name>
    <dbReference type="NCBI Taxonomy" id="1287877"/>
    <lineage>
        <taxon>Bacteria</taxon>
        <taxon>Bacillati</taxon>
        <taxon>Actinomycetota</taxon>
        <taxon>Actinomycetes</taxon>
        <taxon>Micromonosporales</taxon>
        <taxon>Micromonosporaceae</taxon>
        <taxon>Micromonospora</taxon>
    </lineage>
</organism>
<accession>A0A7Y9WWJ6</accession>
<protein>
    <recommendedName>
        <fullName evidence="3">Neutral ceramidase</fullName>
    </recommendedName>
</protein>
<reference evidence="1 2" key="1">
    <citation type="submission" date="2020-07" db="EMBL/GenBank/DDBJ databases">
        <title>Sequencing the genomes of 1000 actinobacteria strains.</title>
        <authorList>
            <person name="Klenk H.-P."/>
        </authorList>
    </citation>
    <scope>NUCLEOTIDE SEQUENCE [LARGE SCALE GENOMIC DNA]</scope>
    <source>
        <strain evidence="1 2">DSM 45876</strain>
    </source>
</reference>
<evidence type="ECO:0008006" key="3">
    <source>
        <dbReference type="Google" id="ProtNLM"/>
    </source>
</evidence>
<gene>
    <name evidence="1" type="ORF">HNR22_000266</name>
</gene>
<evidence type="ECO:0000313" key="2">
    <source>
        <dbReference type="Proteomes" id="UP000523545"/>
    </source>
</evidence>
<dbReference type="EMBL" id="JACCHK010000001">
    <property type="protein sequence ID" value="NYH40539.1"/>
    <property type="molecule type" value="Genomic_DNA"/>
</dbReference>
<name>A0A7Y9WWJ6_9ACTN</name>
<dbReference type="Proteomes" id="UP000523545">
    <property type="component" value="Unassembled WGS sequence"/>
</dbReference>
<keyword evidence="2" id="KW-1185">Reference proteome</keyword>
<evidence type="ECO:0000313" key="1">
    <source>
        <dbReference type="EMBL" id="NYH40539.1"/>
    </source>
</evidence>
<proteinExistence type="predicted"/>